<keyword evidence="2" id="KW-0812">Transmembrane</keyword>
<organism evidence="3 4">
    <name type="scientific">Raoultibacter timonensis</name>
    <dbReference type="NCBI Taxonomy" id="1907662"/>
    <lineage>
        <taxon>Bacteria</taxon>
        <taxon>Bacillati</taxon>
        <taxon>Actinomycetota</taxon>
        <taxon>Coriobacteriia</taxon>
        <taxon>Eggerthellales</taxon>
        <taxon>Eggerthellaceae</taxon>
        <taxon>Raoultibacter</taxon>
    </lineage>
</organism>
<sequence>MQTSLDEKPKNDWREVCRALAVCAAYLLFTTFAFALYKSKSLFVPIFIHAIMDYLGVIAQTNGFPRKRERGRDSSFPIPLGPLSREGPMIECVCTPRSTQPTKHRAHPA</sequence>
<keyword evidence="4" id="KW-1185">Reference proteome</keyword>
<feature type="region of interest" description="Disordered" evidence="1">
    <location>
        <begin position="65"/>
        <end position="87"/>
    </location>
</feature>
<feature type="transmembrane region" description="Helical" evidence="2">
    <location>
        <begin position="16"/>
        <end position="37"/>
    </location>
</feature>
<proteinExistence type="predicted"/>
<evidence type="ECO:0008006" key="5">
    <source>
        <dbReference type="Google" id="ProtNLM"/>
    </source>
</evidence>
<name>A0ABM7WIP7_9ACTN</name>
<feature type="transmembrane region" description="Helical" evidence="2">
    <location>
        <begin position="43"/>
        <end position="64"/>
    </location>
</feature>
<evidence type="ECO:0000313" key="4">
    <source>
        <dbReference type="Proteomes" id="UP001320544"/>
    </source>
</evidence>
<accession>A0ABM7WIP7</accession>
<keyword evidence="2" id="KW-0472">Membrane</keyword>
<dbReference type="EMBL" id="AP025564">
    <property type="protein sequence ID" value="BDE96134.1"/>
    <property type="molecule type" value="Genomic_DNA"/>
</dbReference>
<dbReference type="Proteomes" id="UP001320544">
    <property type="component" value="Chromosome"/>
</dbReference>
<evidence type="ECO:0000256" key="2">
    <source>
        <dbReference type="SAM" id="Phobius"/>
    </source>
</evidence>
<keyword evidence="2" id="KW-1133">Transmembrane helix</keyword>
<reference evidence="3 4" key="1">
    <citation type="submission" date="2022-01" db="EMBL/GenBank/DDBJ databases">
        <title>Novel bile acid biosynthetic pathways are enriched in the microbiome of centenarians.</title>
        <authorList>
            <person name="Sato Y."/>
            <person name="Atarashi K."/>
            <person name="Plichta R.D."/>
            <person name="Arai Y."/>
            <person name="Sasajima S."/>
            <person name="Kearney M.S."/>
            <person name="Suda W."/>
            <person name="Takeshita K."/>
            <person name="Sasaki T."/>
            <person name="Okamoto S."/>
            <person name="Skelly N.A."/>
            <person name="Okamura Y."/>
            <person name="Vlamakis H."/>
            <person name="Li Y."/>
            <person name="Tanoue T."/>
            <person name="Takei H."/>
            <person name="Nittono H."/>
            <person name="Narushima S."/>
            <person name="Irie J."/>
            <person name="Itoh H."/>
            <person name="Moriya K."/>
            <person name="Sugiura Y."/>
            <person name="Suematsu M."/>
            <person name="Moritoki N."/>
            <person name="Shibata S."/>
            <person name="Littman R.D."/>
            <person name="Fischbach A.M."/>
            <person name="Uwamino Y."/>
            <person name="Inoue T."/>
            <person name="Honda A."/>
            <person name="Hattori M."/>
            <person name="Murai T."/>
            <person name="Xavier J.R."/>
            <person name="Hirose N."/>
            <person name="Honda K."/>
        </authorList>
    </citation>
    <scope>NUCLEOTIDE SEQUENCE [LARGE SCALE GENOMIC DNA]</scope>
    <source>
        <strain evidence="3 4">CE91-St30</strain>
    </source>
</reference>
<protein>
    <recommendedName>
        <fullName evidence="5">CAAX prenyl protease-like protein</fullName>
    </recommendedName>
</protein>
<evidence type="ECO:0000256" key="1">
    <source>
        <dbReference type="SAM" id="MobiDB-lite"/>
    </source>
</evidence>
<gene>
    <name evidence="3" type="ORF">CE91St30_14670</name>
</gene>
<evidence type="ECO:0000313" key="3">
    <source>
        <dbReference type="EMBL" id="BDE96134.1"/>
    </source>
</evidence>